<name>B0Y5K0_ASPFC</name>
<accession>B0Y5K0</accession>
<protein>
    <submittedName>
        <fullName evidence="2">Uncharacterized protein</fullName>
    </submittedName>
</protein>
<proteinExistence type="predicted"/>
<reference evidence="2 3" key="1">
    <citation type="journal article" date="2008" name="PLoS Genet.">
        <title>Genomic islands in the pathogenic filamentous fungus Aspergillus fumigatus.</title>
        <authorList>
            <person name="Fedorova N.D."/>
            <person name="Khaldi N."/>
            <person name="Joardar V.S."/>
            <person name="Maiti R."/>
            <person name="Amedeo P."/>
            <person name="Anderson M.J."/>
            <person name="Crabtree J."/>
            <person name="Silva J.C."/>
            <person name="Badger J.H."/>
            <person name="Albarraq A."/>
            <person name="Angiuoli S."/>
            <person name="Bussey H."/>
            <person name="Bowyer P."/>
            <person name="Cotty P.J."/>
            <person name="Dyer P.S."/>
            <person name="Egan A."/>
            <person name="Galens K."/>
            <person name="Fraser-Liggett C.M."/>
            <person name="Haas B.J."/>
            <person name="Inman J.M."/>
            <person name="Kent R."/>
            <person name="Lemieux S."/>
            <person name="Malavazi I."/>
            <person name="Orvis J."/>
            <person name="Roemer T."/>
            <person name="Ronning C.M."/>
            <person name="Sundaram J.P."/>
            <person name="Sutton G."/>
            <person name="Turner G."/>
            <person name="Venter J.C."/>
            <person name="White O.R."/>
            <person name="Whitty B.R."/>
            <person name="Youngman P."/>
            <person name="Wolfe K.H."/>
            <person name="Goldman G.H."/>
            <person name="Wortman J.R."/>
            <person name="Jiang B."/>
            <person name="Denning D.W."/>
            <person name="Nierman W.C."/>
        </authorList>
    </citation>
    <scope>NUCLEOTIDE SEQUENCE [LARGE SCALE GENOMIC DNA]</scope>
    <source>
        <strain evidence="3">CBS 144.89 / FGSC A1163 / CEA10</strain>
    </source>
</reference>
<organism evidence="2 3">
    <name type="scientific">Aspergillus fumigatus (strain CBS 144.89 / FGSC A1163 / CEA10)</name>
    <name type="common">Neosartorya fumigata</name>
    <dbReference type="NCBI Taxonomy" id="451804"/>
    <lineage>
        <taxon>Eukaryota</taxon>
        <taxon>Fungi</taxon>
        <taxon>Dikarya</taxon>
        <taxon>Ascomycota</taxon>
        <taxon>Pezizomycotina</taxon>
        <taxon>Eurotiomycetes</taxon>
        <taxon>Eurotiomycetidae</taxon>
        <taxon>Eurotiales</taxon>
        <taxon>Aspergillaceae</taxon>
        <taxon>Aspergillus</taxon>
        <taxon>Aspergillus subgen. Fumigati</taxon>
    </lineage>
</organism>
<feature type="compositionally biased region" description="Basic and acidic residues" evidence="1">
    <location>
        <begin position="20"/>
        <end position="32"/>
    </location>
</feature>
<dbReference type="HOGENOM" id="CLU_2605583_0_0_1"/>
<sequence length="79" mass="8385">MVVGLQGPPPLGPSNLGGKDYGDGRENSSNRVEAVDKILVPIDSTLDRPTMRGKVVGFVDSGPPQTHKQGLTNTNSREE</sequence>
<dbReference type="Proteomes" id="UP000001699">
    <property type="component" value="Unassembled WGS sequence"/>
</dbReference>
<keyword evidence="3" id="KW-1185">Reference proteome</keyword>
<feature type="region of interest" description="Disordered" evidence="1">
    <location>
        <begin position="1"/>
        <end position="32"/>
    </location>
</feature>
<feature type="compositionally biased region" description="Polar residues" evidence="1">
    <location>
        <begin position="63"/>
        <end position="79"/>
    </location>
</feature>
<feature type="region of interest" description="Disordered" evidence="1">
    <location>
        <begin position="57"/>
        <end position="79"/>
    </location>
</feature>
<dbReference type="AlphaFoldDB" id="B0Y5K0"/>
<dbReference type="VEuPathDB" id="FungiDB:AFUB_063660"/>
<gene>
    <name evidence="2" type="ORF">AFUB_063660</name>
</gene>
<evidence type="ECO:0000313" key="3">
    <source>
        <dbReference type="Proteomes" id="UP000001699"/>
    </source>
</evidence>
<evidence type="ECO:0000313" key="2">
    <source>
        <dbReference type="EMBL" id="EDP50035.1"/>
    </source>
</evidence>
<evidence type="ECO:0000256" key="1">
    <source>
        <dbReference type="SAM" id="MobiDB-lite"/>
    </source>
</evidence>
<dbReference type="EMBL" id="DS499598">
    <property type="protein sequence ID" value="EDP50035.1"/>
    <property type="molecule type" value="Genomic_DNA"/>
</dbReference>